<dbReference type="RefSeq" id="WP_344722543.1">
    <property type="nucleotide sequence ID" value="NZ_BAAAUS010000013.1"/>
</dbReference>
<organism evidence="1 2">
    <name type="scientific">Pseudonocardia yunnanensis</name>
    <dbReference type="NCBI Taxonomy" id="58107"/>
    <lineage>
        <taxon>Bacteria</taxon>
        <taxon>Bacillati</taxon>
        <taxon>Actinomycetota</taxon>
        <taxon>Actinomycetes</taxon>
        <taxon>Pseudonocardiales</taxon>
        <taxon>Pseudonocardiaceae</taxon>
        <taxon>Pseudonocardia</taxon>
    </lineage>
</organism>
<proteinExistence type="predicted"/>
<dbReference type="Proteomes" id="UP001597114">
    <property type="component" value="Unassembled WGS sequence"/>
</dbReference>
<comment type="caution">
    <text evidence="1">The sequence shown here is derived from an EMBL/GenBank/DDBJ whole genome shotgun (WGS) entry which is preliminary data.</text>
</comment>
<sequence length="94" mass="10399">MWHSWRVWDTVRRISGVDDSRRFRSVVPIVGPQESVQAAGLLSSRRKGALGVDPAVGDPTDLTSRRMAIAHRVGRSRRRLVGTAPSSGSRCWTC</sequence>
<name>A0ABW4EWW8_9PSEU</name>
<dbReference type="EMBL" id="JBHUCO010000023">
    <property type="protein sequence ID" value="MFD1520081.1"/>
    <property type="molecule type" value="Genomic_DNA"/>
</dbReference>
<reference evidence="2" key="1">
    <citation type="journal article" date="2019" name="Int. J. Syst. Evol. Microbiol.">
        <title>The Global Catalogue of Microorganisms (GCM) 10K type strain sequencing project: providing services to taxonomists for standard genome sequencing and annotation.</title>
        <authorList>
            <consortium name="The Broad Institute Genomics Platform"/>
            <consortium name="The Broad Institute Genome Sequencing Center for Infectious Disease"/>
            <person name="Wu L."/>
            <person name="Ma J."/>
        </authorList>
    </citation>
    <scope>NUCLEOTIDE SEQUENCE [LARGE SCALE GENOMIC DNA]</scope>
    <source>
        <strain evidence="2">CCM 7043</strain>
    </source>
</reference>
<evidence type="ECO:0000313" key="2">
    <source>
        <dbReference type="Proteomes" id="UP001597114"/>
    </source>
</evidence>
<protein>
    <submittedName>
        <fullName evidence="1">Uncharacterized protein</fullName>
    </submittedName>
</protein>
<accession>A0ABW4EWW8</accession>
<keyword evidence="2" id="KW-1185">Reference proteome</keyword>
<evidence type="ECO:0000313" key="1">
    <source>
        <dbReference type="EMBL" id="MFD1520081.1"/>
    </source>
</evidence>
<gene>
    <name evidence="1" type="ORF">ACFSJD_21475</name>
</gene>